<dbReference type="GO" id="GO:0016787">
    <property type="term" value="F:hydrolase activity"/>
    <property type="evidence" value="ECO:0007669"/>
    <property type="project" value="UniProtKB-KW"/>
</dbReference>
<sequence length="116" mass="13547">MINDSWFQNPPVDYRVQPFWFWNGDMEESEILRQIEEMKEKGVGGFFICARQGMTISYLSRVWFDRVKFAVEAARQAGLSVWLYDEYPYPSGIAGGEVTLEHPETVQRMLSRTAQE</sequence>
<reference evidence="1 2" key="1">
    <citation type="submission" date="2021-07" db="EMBL/GenBank/DDBJ databases">
        <title>Paenibacillus radiodurans sp. nov., isolated from the southeastern edge of Tengger Desert.</title>
        <authorList>
            <person name="Zhang G."/>
        </authorList>
    </citation>
    <scope>NUCLEOTIDE SEQUENCE [LARGE SCALE GENOMIC DNA]</scope>
    <source>
        <strain evidence="1 2">CCM 7311</strain>
    </source>
</reference>
<proteinExistence type="predicted"/>
<protein>
    <submittedName>
        <fullName evidence="1">Glycoside hydrolase</fullName>
    </submittedName>
</protein>
<dbReference type="PANTHER" id="PTHR36848">
    <property type="entry name" value="DNA-BINDING PROTEIN (PUTATIVE SECRETED PROTEIN)-RELATED"/>
    <property type="match status" value="1"/>
</dbReference>
<accession>A0ABS7CG66</accession>
<name>A0ABS7CG66_9BACL</name>
<feature type="non-terminal residue" evidence="1">
    <location>
        <position position="116"/>
    </location>
</feature>
<evidence type="ECO:0000313" key="2">
    <source>
        <dbReference type="Proteomes" id="UP001519887"/>
    </source>
</evidence>
<organism evidence="1 2">
    <name type="scientific">Paenibacillus sepulcri</name>
    <dbReference type="NCBI Taxonomy" id="359917"/>
    <lineage>
        <taxon>Bacteria</taxon>
        <taxon>Bacillati</taxon>
        <taxon>Bacillota</taxon>
        <taxon>Bacilli</taxon>
        <taxon>Bacillales</taxon>
        <taxon>Paenibacillaceae</taxon>
        <taxon>Paenibacillus</taxon>
    </lineage>
</organism>
<comment type="caution">
    <text evidence="1">The sequence shown here is derived from an EMBL/GenBank/DDBJ whole genome shotgun (WGS) entry which is preliminary data.</text>
</comment>
<dbReference type="PANTHER" id="PTHR36848:SF2">
    <property type="entry name" value="SECRETED PROTEIN"/>
    <property type="match status" value="1"/>
</dbReference>
<keyword evidence="2" id="KW-1185">Reference proteome</keyword>
<dbReference type="EMBL" id="JAHZIK010001846">
    <property type="protein sequence ID" value="MBW7459807.1"/>
    <property type="molecule type" value="Genomic_DNA"/>
</dbReference>
<keyword evidence="1" id="KW-0378">Hydrolase</keyword>
<gene>
    <name evidence="1" type="ORF">K0U00_37685</name>
</gene>
<dbReference type="InterPro" id="IPR053161">
    <property type="entry name" value="Ulvan_degrading_GH"/>
</dbReference>
<evidence type="ECO:0000313" key="1">
    <source>
        <dbReference type="EMBL" id="MBW7459807.1"/>
    </source>
</evidence>
<dbReference type="Proteomes" id="UP001519887">
    <property type="component" value="Unassembled WGS sequence"/>
</dbReference>